<comment type="caution">
    <text evidence="1">The sequence shown here is derived from an EMBL/GenBank/DDBJ whole genome shotgun (WGS) entry which is preliminary data.</text>
</comment>
<evidence type="ECO:0000313" key="2">
    <source>
        <dbReference type="Proteomes" id="UP001149822"/>
    </source>
</evidence>
<name>A0ABT4JD70_9RHOB</name>
<dbReference type="Proteomes" id="UP001149822">
    <property type="component" value="Unassembled WGS sequence"/>
</dbReference>
<dbReference type="RefSeq" id="WP_268944614.1">
    <property type="nucleotide sequence ID" value="NZ_JAPTYD010000121.1"/>
</dbReference>
<proteinExistence type="predicted"/>
<protein>
    <submittedName>
        <fullName evidence="1">Uncharacterized protein</fullName>
    </submittedName>
</protein>
<organism evidence="1 2">
    <name type="scientific">Paracoccus benzoatiresistens</name>
    <dbReference type="NCBI Taxonomy" id="2997341"/>
    <lineage>
        <taxon>Bacteria</taxon>
        <taxon>Pseudomonadati</taxon>
        <taxon>Pseudomonadota</taxon>
        <taxon>Alphaproteobacteria</taxon>
        <taxon>Rhodobacterales</taxon>
        <taxon>Paracoccaceae</taxon>
        <taxon>Paracoccus</taxon>
    </lineage>
</organism>
<reference evidence="1" key="1">
    <citation type="submission" date="2022-12" db="EMBL/GenBank/DDBJ databases">
        <title>Paracoccus sp. EF6 isolated from a lake water.</title>
        <authorList>
            <person name="Liu H."/>
        </authorList>
    </citation>
    <scope>NUCLEOTIDE SEQUENCE</scope>
    <source>
        <strain evidence="1">EF6</strain>
    </source>
</reference>
<sequence length="194" mass="20441">APFVDRCRPTLAHQMPSGGGHIINAHHLVPSMLFSANMEGIMSDEARGGKFLGQRVGEKQIHKLIGIASGLLAEGQLSVGEIEFLHRWLAGNDGARANRLVAQLVGRLHTALADGAAIDEDGRADLFSTMQALTANDFELGEILKAATLPLCNPAPDLDFAGSRMCFTGTLTFGTRKDCEAAASAQSAICGSLT</sequence>
<feature type="non-terminal residue" evidence="1">
    <location>
        <position position="1"/>
    </location>
</feature>
<gene>
    <name evidence="1" type="ORF">OU682_23555</name>
</gene>
<evidence type="ECO:0000313" key="1">
    <source>
        <dbReference type="EMBL" id="MCZ0964527.1"/>
    </source>
</evidence>
<dbReference type="EMBL" id="JAPTYD010000121">
    <property type="protein sequence ID" value="MCZ0964527.1"/>
    <property type="molecule type" value="Genomic_DNA"/>
</dbReference>
<keyword evidence="2" id="KW-1185">Reference proteome</keyword>
<accession>A0ABT4JD70</accession>